<evidence type="ECO:0000313" key="2">
    <source>
        <dbReference type="Proteomes" id="UP001240171"/>
    </source>
</evidence>
<organism evidence="1 2">
    <name type="scientific">Paenibacillus lacisoli</name>
    <dbReference type="NCBI Taxonomy" id="3064525"/>
    <lineage>
        <taxon>Bacteria</taxon>
        <taxon>Bacillati</taxon>
        <taxon>Bacillota</taxon>
        <taxon>Bacilli</taxon>
        <taxon>Bacillales</taxon>
        <taxon>Paenibacillaceae</taxon>
        <taxon>Paenibacillus</taxon>
    </lineage>
</organism>
<name>A0ABT9CC43_9BACL</name>
<gene>
    <name evidence="1" type="ORF">Q5741_07275</name>
</gene>
<evidence type="ECO:0000313" key="1">
    <source>
        <dbReference type="EMBL" id="MDO7906219.1"/>
    </source>
</evidence>
<proteinExistence type="predicted"/>
<sequence length="52" mass="5582">MLGGFKSADYPVDLAYTAAEVLLFAGLFLAAPDGDPDGQMLPWAAELLVRKR</sequence>
<comment type="caution">
    <text evidence="1">The sequence shown here is derived from an EMBL/GenBank/DDBJ whole genome shotgun (WGS) entry which is preliminary data.</text>
</comment>
<keyword evidence="2" id="KW-1185">Reference proteome</keyword>
<accession>A0ABT9CC43</accession>
<dbReference type="EMBL" id="JAUQTB010000003">
    <property type="protein sequence ID" value="MDO7906219.1"/>
    <property type="molecule type" value="Genomic_DNA"/>
</dbReference>
<dbReference type="Proteomes" id="UP001240171">
    <property type="component" value="Unassembled WGS sequence"/>
</dbReference>
<reference evidence="1 2" key="1">
    <citation type="submission" date="2023-07" db="EMBL/GenBank/DDBJ databases">
        <title>Paenibacillus sp. JX-17 nov. isolated from soil.</title>
        <authorList>
            <person name="Wan Y."/>
            <person name="Liu B."/>
        </authorList>
    </citation>
    <scope>NUCLEOTIDE SEQUENCE [LARGE SCALE GENOMIC DNA]</scope>
    <source>
        <strain evidence="1 2">JX-17</strain>
    </source>
</reference>
<protein>
    <submittedName>
        <fullName evidence="1">Uncharacterized protein</fullName>
    </submittedName>
</protein>